<accession>A0A3D8IBV0</accession>
<dbReference type="RefSeq" id="WP_115543706.1">
    <property type="nucleotide sequence ID" value="NZ_NXLQ01000030.1"/>
</dbReference>
<proteinExistence type="predicted"/>
<comment type="caution">
    <text evidence="1">The sequence shown here is derived from an EMBL/GenBank/DDBJ whole genome shotgun (WGS) entry which is preliminary data.</text>
</comment>
<gene>
    <name evidence="1" type="ORF">CQA53_09180</name>
</gene>
<dbReference type="Proteomes" id="UP000256379">
    <property type="component" value="Unassembled WGS sequence"/>
</dbReference>
<protein>
    <recommendedName>
        <fullName evidence="3">Prokaryotic metallothionein family protein</fullName>
    </recommendedName>
</protein>
<organism evidence="1 2">
    <name type="scientific">Helicobacter didelphidarum</name>
    <dbReference type="NCBI Taxonomy" id="2040648"/>
    <lineage>
        <taxon>Bacteria</taxon>
        <taxon>Pseudomonadati</taxon>
        <taxon>Campylobacterota</taxon>
        <taxon>Epsilonproteobacteria</taxon>
        <taxon>Campylobacterales</taxon>
        <taxon>Helicobacteraceae</taxon>
        <taxon>Helicobacter</taxon>
    </lineage>
</organism>
<dbReference type="AlphaFoldDB" id="A0A3D8IBV0"/>
<reference evidence="1 2" key="1">
    <citation type="submission" date="2018-04" db="EMBL/GenBank/DDBJ databases">
        <title>Novel Campyloabacter and Helicobacter Species and Strains.</title>
        <authorList>
            <person name="Mannion A.J."/>
            <person name="Shen Z."/>
            <person name="Fox J.G."/>
        </authorList>
    </citation>
    <scope>NUCLEOTIDE SEQUENCE [LARGE SCALE GENOMIC DNA]</scope>
    <source>
        <strain evidence="1 2">MIT 17-337</strain>
    </source>
</reference>
<evidence type="ECO:0000313" key="1">
    <source>
        <dbReference type="EMBL" id="RDU62600.1"/>
    </source>
</evidence>
<name>A0A3D8IBV0_9HELI</name>
<evidence type="ECO:0000313" key="2">
    <source>
        <dbReference type="Proteomes" id="UP000256379"/>
    </source>
</evidence>
<evidence type="ECO:0008006" key="3">
    <source>
        <dbReference type="Google" id="ProtNLM"/>
    </source>
</evidence>
<dbReference type="OrthoDB" id="5356091at2"/>
<keyword evidence="2" id="KW-1185">Reference proteome</keyword>
<dbReference type="EMBL" id="NXLQ01000030">
    <property type="protein sequence ID" value="RDU62600.1"/>
    <property type="molecule type" value="Genomic_DNA"/>
</dbReference>
<sequence length="72" mass="8555">MIYIYILLLVGIAFLILERKRFFGQKSYDSHANNNHEMNLIQCSECGLYFPQENATFRQGKDYCQDCIKKIR</sequence>